<dbReference type="PANTHER" id="PTHR23501">
    <property type="entry name" value="MAJOR FACILITATOR SUPERFAMILY"/>
    <property type="match status" value="1"/>
</dbReference>
<gene>
    <name evidence="8" type="ORF">ACFO6S_09770</name>
</gene>
<dbReference type="SUPFAM" id="SSF103473">
    <property type="entry name" value="MFS general substrate transporter"/>
    <property type="match status" value="1"/>
</dbReference>
<dbReference type="PANTHER" id="PTHR23501:SF197">
    <property type="entry name" value="COMD"/>
    <property type="match status" value="1"/>
</dbReference>
<comment type="caution">
    <text evidence="8">The sequence shown here is derived from an EMBL/GenBank/DDBJ whole genome shotgun (WGS) entry which is preliminary data.</text>
</comment>
<feature type="domain" description="Major facilitator superfamily (MFS) profile" evidence="7">
    <location>
        <begin position="21"/>
        <end position="473"/>
    </location>
</feature>
<feature type="transmembrane region" description="Helical" evidence="6">
    <location>
        <begin position="112"/>
        <end position="133"/>
    </location>
</feature>
<feature type="transmembrane region" description="Helical" evidence="6">
    <location>
        <begin position="145"/>
        <end position="164"/>
    </location>
</feature>
<evidence type="ECO:0000259" key="7">
    <source>
        <dbReference type="PROSITE" id="PS50850"/>
    </source>
</evidence>
<feature type="transmembrane region" description="Helical" evidence="6">
    <location>
        <begin position="344"/>
        <end position="366"/>
    </location>
</feature>
<sequence length="495" mass="50771">MNKMPLTNGEAERAPLTKGRAFLLLALVILLVEVIPLAYNFVTPALPEIAGHFQTTAVGWVITLVTLVLAATTPIMGKLGDIYGKKTVMLSASAVFGLGCLIAAVAPNFEIFLVGRGLQGAGMGILVLAYGLIRDVLPRELVPVAVGFIATGMGASTILGPIIGGYLIDNFGYTSVFWAQLAHVAVAGVLVALLVPESTLRVKSRLDIVGALILGAGAFVLLFGIGKATTWGFFDTRTLISVLGGLVILGGWLLYERRPAEPLVDLTLLFHKPVAKTLAASGLVQFVLISHAMLIPMFVMTDRALDLGYGFGRTALGVALFTIPTGIASMIAGPVGGHLSRRTGPALVLVVGAGALTVGSLMLAMMHDTTAQVILGQIVMGIGLGAASSALPNLIMGTVPATSQGIAGGMLNLFGSMGSAVGSQLAVAILTVPGVLVAANHLTQYQESGYVYAFAALAIAGGLAAALGLSLHKHRLDADALVAADDAPAEVAAGR</sequence>
<dbReference type="InterPro" id="IPR036259">
    <property type="entry name" value="MFS_trans_sf"/>
</dbReference>
<dbReference type="RefSeq" id="WP_378416419.1">
    <property type="nucleotide sequence ID" value="NZ_JBHSFO010000004.1"/>
</dbReference>
<keyword evidence="4 6" id="KW-1133">Transmembrane helix</keyword>
<evidence type="ECO:0000256" key="5">
    <source>
        <dbReference type="ARBA" id="ARBA00023136"/>
    </source>
</evidence>
<evidence type="ECO:0000256" key="6">
    <source>
        <dbReference type="SAM" id="Phobius"/>
    </source>
</evidence>
<protein>
    <submittedName>
        <fullName evidence="8">MFS transporter</fullName>
    </submittedName>
</protein>
<comment type="subcellular location">
    <subcellularLocation>
        <location evidence="1">Cell membrane</location>
        <topology evidence="1">Multi-pass membrane protein</topology>
    </subcellularLocation>
</comment>
<feature type="transmembrane region" description="Helical" evidence="6">
    <location>
        <begin position="238"/>
        <end position="256"/>
    </location>
</feature>
<feature type="transmembrane region" description="Helical" evidence="6">
    <location>
        <begin position="88"/>
        <end position="106"/>
    </location>
</feature>
<evidence type="ECO:0000313" key="9">
    <source>
        <dbReference type="Proteomes" id="UP001595914"/>
    </source>
</evidence>
<feature type="transmembrane region" description="Helical" evidence="6">
    <location>
        <begin position="21"/>
        <end position="42"/>
    </location>
</feature>
<dbReference type="Proteomes" id="UP001595914">
    <property type="component" value="Unassembled WGS sequence"/>
</dbReference>
<keyword evidence="3 6" id="KW-0812">Transmembrane</keyword>
<reference evidence="9" key="1">
    <citation type="journal article" date="2019" name="Int. J. Syst. Evol. Microbiol.">
        <title>The Global Catalogue of Microorganisms (GCM) 10K type strain sequencing project: providing services to taxonomists for standard genome sequencing and annotation.</title>
        <authorList>
            <consortium name="The Broad Institute Genomics Platform"/>
            <consortium name="The Broad Institute Genome Sequencing Center for Infectious Disease"/>
            <person name="Wu L."/>
            <person name="Ma J."/>
        </authorList>
    </citation>
    <scope>NUCLEOTIDE SEQUENCE [LARGE SCALE GENOMIC DNA]</scope>
    <source>
        <strain evidence="9">CCUG 54520</strain>
    </source>
</reference>
<dbReference type="InterPro" id="IPR011701">
    <property type="entry name" value="MFS"/>
</dbReference>
<keyword evidence="9" id="KW-1185">Reference proteome</keyword>
<keyword evidence="2" id="KW-0813">Transport</keyword>
<dbReference type="Pfam" id="PF07690">
    <property type="entry name" value="MFS_1"/>
    <property type="match status" value="1"/>
</dbReference>
<dbReference type="PROSITE" id="PS50850">
    <property type="entry name" value="MFS"/>
    <property type="match status" value="1"/>
</dbReference>
<feature type="transmembrane region" description="Helical" evidence="6">
    <location>
        <begin position="450"/>
        <end position="471"/>
    </location>
</feature>
<dbReference type="Gene3D" id="1.20.1720.10">
    <property type="entry name" value="Multidrug resistance protein D"/>
    <property type="match status" value="1"/>
</dbReference>
<feature type="transmembrane region" description="Helical" evidence="6">
    <location>
        <begin position="277"/>
        <end position="299"/>
    </location>
</feature>
<feature type="transmembrane region" description="Helical" evidence="6">
    <location>
        <begin position="57"/>
        <end position="76"/>
    </location>
</feature>
<name>A0ABV9FUJ5_9NOCA</name>
<evidence type="ECO:0000256" key="1">
    <source>
        <dbReference type="ARBA" id="ARBA00004651"/>
    </source>
</evidence>
<feature type="transmembrane region" description="Helical" evidence="6">
    <location>
        <begin position="176"/>
        <end position="196"/>
    </location>
</feature>
<keyword evidence="5 6" id="KW-0472">Membrane</keyword>
<evidence type="ECO:0000256" key="4">
    <source>
        <dbReference type="ARBA" id="ARBA00022989"/>
    </source>
</evidence>
<feature type="transmembrane region" description="Helical" evidence="6">
    <location>
        <begin position="411"/>
        <end position="438"/>
    </location>
</feature>
<feature type="transmembrane region" description="Helical" evidence="6">
    <location>
        <begin position="311"/>
        <end position="332"/>
    </location>
</feature>
<evidence type="ECO:0000313" key="8">
    <source>
        <dbReference type="EMBL" id="MFC4603969.1"/>
    </source>
</evidence>
<evidence type="ECO:0000256" key="2">
    <source>
        <dbReference type="ARBA" id="ARBA00022448"/>
    </source>
</evidence>
<evidence type="ECO:0000256" key="3">
    <source>
        <dbReference type="ARBA" id="ARBA00022692"/>
    </source>
</evidence>
<dbReference type="Gene3D" id="1.20.1250.20">
    <property type="entry name" value="MFS general substrate transporter like domains"/>
    <property type="match status" value="1"/>
</dbReference>
<organism evidence="8 9">
    <name type="scientific">Rhodococcus kronopolitis</name>
    <dbReference type="NCBI Taxonomy" id="1460226"/>
    <lineage>
        <taxon>Bacteria</taxon>
        <taxon>Bacillati</taxon>
        <taxon>Actinomycetota</taxon>
        <taxon>Actinomycetes</taxon>
        <taxon>Mycobacteriales</taxon>
        <taxon>Nocardiaceae</taxon>
        <taxon>Rhodococcus</taxon>
    </lineage>
</organism>
<dbReference type="EMBL" id="JBHSFO010000004">
    <property type="protein sequence ID" value="MFC4603969.1"/>
    <property type="molecule type" value="Genomic_DNA"/>
</dbReference>
<dbReference type="InterPro" id="IPR020846">
    <property type="entry name" value="MFS_dom"/>
</dbReference>
<feature type="transmembrane region" description="Helical" evidence="6">
    <location>
        <begin position="208"/>
        <end position="226"/>
    </location>
</feature>
<proteinExistence type="predicted"/>
<feature type="transmembrane region" description="Helical" evidence="6">
    <location>
        <begin position="378"/>
        <end position="399"/>
    </location>
</feature>
<accession>A0ABV9FUJ5</accession>